<dbReference type="InterPro" id="IPR000674">
    <property type="entry name" value="Ald_Oxase/Xan_DH_a/b"/>
</dbReference>
<accession>A0A8J2KR16</accession>
<feature type="non-terminal residue" evidence="3">
    <location>
        <position position="1"/>
    </location>
</feature>
<sequence length="226" mass="25047">SVYRKRLSQALLYKFFVGLLGDAVNAKYKSCSTDIERGPNHGKQIYEFDKSEHPLYEPVMKLEAPFQCSGEAEYTNDIPPVPLELHATIVLTRVSKANLKRVDISEAMKVPGVVGWVDHKDIPGRNDYMLGEGPGPDIIFVQDKIQYAGQPVGAIIAETQEIANRARKLVKVEYDNIEKPLTSVQMVLKSSGGKLPVAITYGSQSDKDQTKSLKDSPHNISGEFNL</sequence>
<dbReference type="Proteomes" id="UP000708208">
    <property type="component" value="Unassembled WGS sequence"/>
</dbReference>
<evidence type="ECO:0000259" key="2">
    <source>
        <dbReference type="SMART" id="SM01008"/>
    </source>
</evidence>
<dbReference type="SMART" id="SM01008">
    <property type="entry name" value="Ald_Xan_dh_C"/>
    <property type="match status" value="1"/>
</dbReference>
<name>A0A8J2KR16_9HEXA</name>
<dbReference type="Pfam" id="PF01315">
    <property type="entry name" value="Ald_Xan_dh_C"/>
    <property type="match status" value="1"/>
</dbReference>
<gene>
    <name evidence="3" type="ORF">AFUS01_LOCUS29633</name>
</gene>
<evidence type="ECO:0000256" key="1">
    <source>
        <dbReference type="SAM" id="MobiDB-lite"/>
    </source>
</evidence>
<comment type="caution">
    <text evidence="3">The sequence shown here is derived from an EMBL/GenBank/DDBJ whole genome shotgun (WGS) entry which is preliminary data.</text>
</comment>
<reference evidence="3" key="1">
    <citation type="submission" date="2021-06" db="EMBL/GenBank/DDBJ databases">
        <authorList>
            <person name="Hodson N. C."/>
            <person name="Mongue J. A."/>
            <person name="Jaron S. K."/>
        </authorList>
    </citation>
    <scope>NUCLEOTIDE SEQUENCE</scope>
</reference>
<dbReference type="AlphaFoldDB" id="A0A8J2KR16"/>
<dbReference type="OrthoDB" id="8300278at2759"/>
<dbReference type="GO" id="GO:0005506">
    <property type="term" value="F:iron ion binding"/>
    <property type="evidence" value="ECO:0007669"/>
    <property type="project" value="InterPro"/>
</dbReference>
<dbReference type="PANTHER" id="PTHR45444:SF3">
    <property type="entry name" value="XANTHINE DEHYDROGENASE"/>
    <property type="match status" value="1"/>
</dbReference>
<feature type="region of interest" description="Disordered" evidence="1">
    <location>
        <begin position="205"/>
        <end position="226"/>
    </location>
</feature>
<keyword evidence="4" id="KW-1185">Reference proteome</keyword>
<feature type="non-terminal residue" evidence="3">
    <location>
        <position position="226"/>
    </location>
</feature>
<feature type="domain" description="Aldehyde oxidase/xanthine dehydrogenase a/b hammerhead" evidence="2">
    <location>
        <begin position="69"/>
        <end position="178"/>
    </location>
</feature>
<dbReference type="PANTHER" id="PTHR45444">
    <property type="entry name" value="XANTHINE DEHYDROGENASE"/>
    <property type="match status" value="1"/>
</dbReference>
<dbReference type="GO" id="GO:0016491">
    <property type="term" value="F:oxidoreductase activity"/>
    <property type="evidence" value="ECO:0007669"/>
    <property type="project" value="InterPro"/>
</dbReference>
<proteinExistence type="predicted"/>
<dbReference type="InterPro" id="IPR016208">
    <property type="entry name" value="Ald_Oxase/xanthine_DH-like"/>
</dbReference>
<evidence type="ECO:0000313" key="4">
    <source>
        <dbReference type="Proteomes" id="UP000708208"/>
    </source>
</evidence>
<organism evidence="3 4">
    <name type="scientific">Allacma fusca</name>
    <dbReference type="NCBI Taxonomy" id="39272"/>
    <lineage>
        <taxon>Eukaryota</taxon>
        <taxon>Metazoa</taxon>
        <taxon>Ecdysozoa</taxon>
        <taxon>Arthropoda</taxon>
        <taxon>Hexapoda</taxon>
        <taxon>Collembola</taxon>
        <taxon>Symphypleona</taxon>
        <taxon>Sminthuridae</taxon>
        <taxon>Allacma</taxon>
    </lineage>
</organism>
<protein>
    <recommendedName>
        <fullName evidence="2">Aldehyde oxidase/xanthine dehydrogenase a/b hammerhead domain-containing protein</fullName>
    </recommendedName>
</protein>
<evidence type="ECO:0000313" key="3">
    <source>
        <dbReference type="EMBL" id="CAG7819170.1"/>
    </source>
</evidence>
<feature type="compositionally biased region" description="Basic and acidic residues" evidence="1">
    <location>
        <begin position="205"/>
        <end position="217"/>
    </location>
</feature>
<dbReference type="EMBL" id="CAJVCH010441178">
    <property type="protein sequence ID" value="CAG7819170.1"/>
    <property type="molecule type" value="Genomic_DNA"/>
</dbReference>